<protein>
    <recommendedName>
        <fullName evidence="7">Major facilitator superfamily (MFS) profile domain-containing protein</fullName>
    </recommendedName>
</protein>
<feature type="transmembrane region" description="Helical" evidence="6">
    <location>
        <begin position="39"/>
        <end position="57"/>
    </location>
</feature>
<reference evidence="8 9" key="1">
    <citation type="journal article" date="2017" name="Genome Announc.">
        <title>Genome sequence of the saprophytic ascomycete Epicoccum nigrum ICMP 19927 strain isolated from New Zealand.</title>
        <authorList>
            <person name="Fokin M."/>
            <person name="Fleetwood D."/>
            <person name="Weir B.S."/>
            <person name="Villas-Boas S.G."/>
        </authorList>
    </citation>
    <scope>NUCLEOTIDE SEQUENCE [LARGE SCALE GENOMIC DNA]</scope>
    <source>
        <strain evidence="8 9">ICMP 19927</strain>
    </source>
</reference>
<dbReference type="InParanoid" id="A0A1Y2LVH2"/>
<keyword evidence="9" id="KW-1185">Reference proteome</keyword>
<dbReference type="Gene3D" id="1.20.1250.20">
    <property type="entry name" value="MFS general substrate transporter like domains"/>
    <property type="match status" value="2"/>
</dbReference>
<comment type="subcellular location">
    <subcellularLocation>
        <location evidence="1">Membrane</location>
        <topology evidence="1">Multi-pass membrane protein</topology>
    </subcellularLocation>
</comment>
<evidence type="ECO:0000259" key="7">
    <source>
        <dbReference type="PROSITE" id="PS50850"/>
    </source>
</evidence>
<sequence>MGGLSSLEKPPVVDSASPIASSETNVLQTPFDKVAERKLLWKLDFTVLPLLWLLYLVCFVDRSNIGNAKIQGMEKELNLEGQKYNVAVFIFNIGYVLAGVPLSIVFKKVGPKFLPMMMFFWGVCVIGNGVTKSYAGLLVCRCLEGCAESAYVPGAAYLIGSYYKKNEFLKRYTIFFSAGICAGAFNGFLSSLLAKMDGIQGYKAWRWLFIIEGVITIAISFLSFFLIVPFPEDSNFLAPDEKALLLARLKNDGGTVVHDKLSIRRLVEILHDWKIWAAVFIYLGGAENANSITSFQPTILKGVGYTSTGAQIRTIPVYLVAAVFSLSLASLSEYLQKRYIFCMIGFLTIVAGLIVEIVQPKQPGVRYMGLFLMTAGAYLVMPLTIVWIAINVGKGYKRTIALGVISSFGNAGAFIGTNVFLKSEEPKFRTGFSTGIGLATFGMIFATIMFVGTYLGNKRRDERRKELPDVLDEGTVENLGEKHPDFRYSL</sequence>
<dbReference type="PANTHER" id="PTHR43791">
    <property type="entry name" value="PERMEASE-RELATED"/>
    <property type="match status" value="1"/>
</dbReference>
<evidence type="ECO:0000256" key="5">
    <source>
        <dbReference type="ARBA" id="ARBA00023136"/>
    </source>
</evidence>
<dbReference type="GO" id="GO:0022857">
    <property type="term" value="F:transmembrane transporter activity"/>
    <property type="evidence" value="ECO:0007669"/>
    <property type="project" value="InterPro"/>
</dbReference>
<feature type="transmembrane region" description="Helical" evidence="6">
    <location>
        <begin position="432"/>
        <end position="455"/>
    </location>
</feature>
<evidence type="ECO:0000313" key="8">
    <source>
        <dbReference type="EMBL" id="OSS47602.1"/>
    </source>
</evidence>
<evidence type="ECO:0000256" key="2">
    <source>
        <dbReference type="ARBA" id="ARBA00022448"/>
    </source>
</evidence>
<feature type="transmembrane region" description="Helical" evidence="6">
    <location>
        <begin position="370"/>
        <end position="392"/>
    </location>
</feature>
<feature type="transmembrane region" description="Helical" evidence="6">
    <location>
        <begin position="339"/>
        <end position="358"/>
    </location>
</feature>
<dbReference type="EMBL" id="KZ107848">
    <property type="protein sequence ID" value="OSS47602.1"/>
    <property type="molecule type" value="Genomic_DNA"/>
</dbReference>
<dbReference type="OMA" id="CAWASER"/>
<evidence type="ECO:0000256" key="3">
    <source>
        <dbReference type="ARBA" id="ARBA00022692"/>
    </source>
</evidence>
<dbReference type="AlphaFoldDB" id="A0A1Y2LVH2"/>
<dbReference type="GO" id="GO:0016020">
    <property type="term" value="C:membrane"/>
    <property type="evidence" value="ECO:0007669"/>
    <property type="project" value="UniProtKB-SubCell"/>
</dbReference>
<dbReference type="InterPro" id="IPR036259">
    <property type="entry name" value="MFS_trans_sf"/>
</dbReference>
<dbReference type="SUPFAM" id="SSF103473">
    <property type="entry name" value="MFS general substrate transporter"/>
    <property type="match status" value="1"/>
</dbReference>
<dbReference type="Proteomes" id="UP000193240">
    <property type="component" value="Unassembled WGS sequence"/>
</dbReference>
<feature type="transmembrane region" description="Helical" evidence="6">
    <location>
        <begin position="205"/>
        <end position="228"/>
    </location>
</feature>
<keyword evidence="2" id="KW-0813">Transport</keyword>
<evidence type="ECO:0000256" key="6">
    <source>
        <dbReference type="SAM" id="Phobius"/>
    </source>
</evidence>
<dbReference type="FunFam" id="1.20.1250.20:FF:000394">
    <property type="entry name" value="MFS general substrate transporter"/>
    <property type="match status" value="1"/>
</dbReference>
<feature type="transmembrane region" description="Helical" evidence="6">
    <location>
        <begin position="86"/>
        <end position="106"/>
    </location>
</feature>
<evidence type="ECO:0000256" key="4">
    <source>
        <dbReference type="ARBA" id="ARBA00022989"/>
    </source>
</evidence>
<name>A0A1Y2LVH2_EPING</name>
<dbReference type="InterPro" id="IPR020846">
    <property type="entry name" value="MFS_dom"/>
</dbReference>
<keyword evidence="5 6" id="KW-0472">Membrane</keyword>
<dbReference type="Pfam" id="PF07690">
    <property type="entry name" value="MFS_1"/>
    <property type="match status" value="1"/>
</dbReference>
<keyword evidence="3 6" id="KW-0812">Transmembrane</keyword>
<evidence type="ECO:0000256" key="1">
    <source>
        <dbReference type="ARBA" id="ARBA00004141"/>
    </source>
</evidence>
<accession>A0A1Y2LVH2</accession>
<dbReference type="PROSITE" id="PS50850">
    <property type="entry name" value="MFS"/>
    <property type="match status" value="1"/>
</dbReference>
<evidence type="ECO:0000313" key="9">
    <source>
        <dbReference type="Proteomes" id="UP000193240"/>
    </source>
</evidence>
<gene>
    <name evidence="8" type="ORF">B5807_07560</name>
</gene>
<keyword evidence="4 6" id="KW-1133">Transmembrane helix</keyword>
<feature type="transmembrane region" description="Helical" evidence="6">
    <location>
        <begin position="113"/>
        <end position="131"/>
    </location>
</feature>
<feature type="transmembrane region" description="Helical" evidence="6">
    <location>
        <begin position="315"/>
        <end position="332"/>
    </location>
</feature>
<dbReference type="FunFam" id="1.20.1250.20:FF:000057">
    <property type="entry name" value="MFS general substrate transporter"/>
    <property type="match status" value="1"/>
</dbReference>
<feature type="transmembrane region" description="Helical" evidence="6">
    <location>
        <begin position="172"/>
        <end position="193"/>
    </location>
</feature>
<proteinExistence type="predicted"/>
<organism evidence="8 9">
    <name type="scientific">Epicoccum nigrum</name>
    <name type="common">Soil fungus</name>
    <name type="synonym">Epicoccum purpurascens</name>
    <dbReference type="NCBI Taxonomy" id="105696"/>
    <lineage>
        <taxon>Eukaryota</taxon>
        <taxon>Fungi</taxon>
        <taxon>Dikarya</taxon>
        <taxon>Ascomycota</taxon>
        <taxon>Pezizomycotina</taxon>
        <taxon>Dothideomycetes</taxon>
        <taxon>Pleosporomycetidae</taxon>
        <taxon>Pleosporales</taxon>
        <taxon>Pleosporineae</taxon>
        <taxon>Didymellaceae</taxon>
        <taxon>Epicoccum</taxon>
    </lineage>
</organism>
<feature type="domain" description="Major facilitator superfamily (MFS) profile" evidence="7">
    <location>
        <begin position="47"/>
        <end position="460"/>
    </location>
</feature>
<dbReference type="PANTHER" id="PTHR43791:SF52">
    <property type="entry name" value="TRANSPORTER, PUTATIVE (AFU_ORTHOLOGUE AFUA_1G11820)-RELATED"/>
    <property type="match status" value="1"/>
</dbReference>
<dbReference type="InterPro" id="IPR011701">
    <property type="entry name" value="MFS"/>
</dbReference>
<feature type="transmembrane region" description="Helical" evidence="6">
    <location>
        <begin position="399"/>
        <end position="420"/>
    </location>
</feature>